<dbReference type="KEGG" id="bmei:Spa11_22010"/>
<sequence precursor="true">MRQLTVCGIAAILSAVGLSAHAANLLVDPGFEDPASLTFDGAPFVGTWEGFNNGGANTTALSGTNPRTGASSLDLFLGDANGFAGAFQEVPAFEGAEVTFTGWHALATGSVAGGTEVRIEFVDAGGVEVGRTGNLAPSLTADGNYESFIQSGIAPAGTAGARAVYAIQSFGAGLTQNVFVDDLSMTVIPEPAAVLLALLGLAPLTRRRS</sequence>
<dbReference type="Proteomes" id="UP000316426">
    <property type="component" value="Chromosome"/>
</dbReference>
<reference evidence="2 3" key="1">
    <citation type="submission" date="2019-02" db="EMBL/GenBank/DDBJ databases">
        <title>Deep-cultivation of Planctomycetes and their phenomic and genomic characterization uncovers novel biology.</title>
        <authorList>
            <person name="Wiegand S."/>
            <person name="Jogler M."/>
            <person name="Boedeker C."/>
            <person name="Pinto D."/>
            <person name="Vollmers J."/>
            <person name="Rivas-Marin E."/>
            <person name="Kohn T."/>
            <person name="Peeters S.H."/>
            <person name="Heuer A."/>
            <person name="Rast P."/>
            <person name="Oberbeckmann S."/>
            <person name="Bunk B."/>
            <person name="Jeske O."/>
            <person name="Meyerdierks A."/>
            <person name="Storesund J.E."/>
            <person name="Kallscheuer N."/>
            <person name="Luecker S."/>
            <person name="Lage O.M."/>
            <person name="Pohl T."/>
            <person name="Merkel B.J."/>
            <person name="Hornburger P."/>
            <person name="Mueller R.-W."/>
            <person name="Bruemmer F."/>
            <person name="Labrenz M."/>
            <person name="Spormann A.M."/>
            <person name="Op den Camp H."/>
            <person name="Overmann J."/>
            <person name="Amann R."/>
            <person name="Jetten M.S.M."/>
            <person name="Mascher T."/>
            <person name="Medema M.H."/>
            <person name="Devos D.P."/>
            <person name="Kaster A.-K."/>
            <person name="Ovreas L."/>
            <person name="Rohde M."/>
            <person name="Galperin M.Y."/>
            <person name="Jogler C."/>
        </authorList>
    </citation>
    <scope>NUCLEOTIDE SEQUENCE [LARGE SCALE GENOMIC DNA]</scope>
    <source>
        <strain evidence="2 3">Spa11</strain>
    </source>
</reference>
<organism evidence="2 3">
    <name type="scientific">Botrimarina mediterranea</name>
    <dbReference type="NCBI Taxonomy" id="2528022"/>
    <lineage>
        <taxon>Bacteria</taxon>
        <taxon>Pseudomonadati</taxon>
        <taxon>Planctomycetota</taxon>
        <taxon>Planctomycetia</taxon>
        <taxon>Pirellulales</taxon>
        <taxon>Lacipirellulaceae</taxon>
        <taxon>Botrimarina</taxon>
    </lineage>
</organism>
<keyword evidence="3" id="KW-1185">Reference proteome</keyword>
<accession>A0A518K885</accession>
<dbReference type="RefSeq" id="WP_145111970.1">
    <property type="nucleotide sequence ID" value="NZ_CP036349.1"/>
</dbReference>
<dbReference type="Gene3D" id="2.60.120.260">
    <property type="entry name" value="Galactose-binding domain-like"/>
    <property type="match status" value="1"/>
</dbReference>
<dbReference type="AlphaFoldDB" id="A0A518K885"/>
<gene>
    <name evidence="2" type="ORF">Spa11_22010</name>
</gene>
<feature type="signal peptide" evidence="1">
    <location>
        <begin position="1"/>
        <end position="22"/>
    </location>
</feature>
<evidence type="ECO:0000313" key="3">
    <source>
        <dbReference type="Proteomes" id="UP000316426"/>
    </source>
</evidence>
<name>A0A518K885_9BACT</name>
<evidence type="ECO:0000313" key="2">
    <source>
        <dbReference type="EMBL" id="QDV74002.1"/>
    </source>
</evidence>
<proteinExistence type="predicted"/>
<protein>
    <recommendedName>
        <fullName evidence="4">PEP-CTERM protein-sorting domain-containing protein</fullName>
    </recommendedName>
</protein>
<dbReference type="EMBL" id="CP036349">
    <property type="protein sequence ID" value="QDV74002.1"/>
    <property type="molecule type" value="Genomic_DNA"/>
</dbReference>
<evidence type="ECO:0000256" key="1">
    <source>
        <dbReference type="SAM" id="SignalP"/>
    </source>
</evidence>
<feature type="chain" id="PRO_5021937793" description="PEP-CTERM protein-sorting domain-containing protein" evidence="1">
    <location>
        <begin position="23"/>
        <end position="209"/>
    </location>
</feature>
<evidence type="ECO:0008006" key="4">
    <source>
        <dbReference type="Google" id="ProtNLM"/>
    </source>
</evidence>
<keyword evidence="1" id="KW-0732">Signal</keyword>